<evidence type="ECO:0000256" key="2">
    <source>
        <dbReference type="ARBA" id="ARBA00023125"/>
    </source>
</evidence>
<feature type="domain" description="HTH araC/xylS-type" evidence="4">
    <location>
        <begin position="296"/>
        <end position="394"/>
    </location>
</feature>
<dbReference type="AlphaFoldDB" id="A0A9D2JZ75"/>
<evidence type="ECO:0000313" key="6">
    <source>
        <dbReference type="Proteomes" id="UP000824102"/>
    </source>
</evidence>
<gene>
    <name evidence="5" type="ORF">H9964_03940</name>
</gene>
<reference evidence="5" key="1">
    <citation type="journal article" date="2021" name="PeerJ">
        <title>Extensive microbial diversity within the chicken gut microbiome revealed by metagenomics and culture.</title>
        <authorList>
            <person name="Gilroy R."/>
            <person name="Ravi A."/>
            <person name="Getino M."/>
            <person name="Pursley I."/>
            <person name="Horton D.L."/>
            <person name="Alikhan N.F."/>
            <person name="Baker D."/>
            <person name="Gharbi K."/>
            <person name="Hall N."/>
            <person name="Watson M."/>
            <person name="Adriaenssens E.M."/>
            <person name="Foster-Nyarko E."/>
            <person name="Jarju S."/>
            <person name="Secka A."/>
            <person name="Antonio M."/>
            <person name="Oren A."/>
            <person name="Chaudhuri R.R."/>
            <person name="La Ragione R."/>
            <person name="Hildebrand F."/>
            <person name="Pallen M.J."/>
        </authorList>
    </citation>
    <scope>NUCLEOTIDE SEQUENCE</scope>
    <source>
        <strain evidence="5">ChiW7-2402</strain>
    </source>
</reference>
<dbReference type="SMART" id="SM00342">
    <property type="entry name" value="HTH_ARAC"/>
    <property type="match status" value="1"/>
</dbReference>
<protein>
    <submittedName>
        <fullName evidence="5">AraC family transcriptional regulator</fullName>
    </submittedName>
</protein>
<dbReference type="PANTHER" id="PTHR43280">
    <property type="entry name" value="ARAC-FAMILY TRANSCRIPTIONAL REGULATOR"/>
    <property type="match status" value="1"/>
</dbReference>
<dbReference type="GO" id="GO:0003700">
    <property type="term" value="F:DNA-binding transcription factor activity"/>
    <property type="evidence" value="ECO:0007669"/>
    <property type="project" value="InterPro"/>
</dbReference>
<dbReference type="Gene3D" id="1.10.10.60">
    <property type="entry name" value="Homeodomain-like"/>
    <property type="match status" value="2"/>
</dbReference>
<dbReference type="PROSITE" id="PS01124">
    <property type="entry name" value="HTH_ARAC_FAMILY_2"/>
    <property type="match status" value="1"/>
</dbReference>
<keyword evidence="2" id="KW-0238">DNA-binding</keyword>
<dbReference type="PANTHER" id="PTHR43280:SF2">
    <property type="entry name" value="HTH-TYPE TRANSCRIPTIONAL REGULATOR EXSA"/>
    <property type="match status" value="1"/>
</dbReference>
<name>A0A9D2JZ75_9FIRM</name>
<keyword evidence="3" id="KW-0804">Transcription</keyword>
<sequence>MNEHAVFKTCELLHATHARPIAIFGEDGEPQRIFSSFPGFAPVFEAISRRAGEENVSLISGVAGLYGAVRLRENKLLVVTGPFVNKPLDDAVFDALIHDYGLAWEGKDALKQFLLSLPRRSLNVFLNFLALLDFLFNGEEISILRYFENFAPAIRQEMGEKHTDAILREEEFTHGTYAIEQQLLSYVSAGDETGLKAFLQEIAGKQVLFEGKLADDTLRQSKNIFNGWISMVGKVGAIRGNLDIEQTYRLIDLYTQECERCTTVSEVNNLRYSSLMDFTRRVAELKHPAAYSEDVYRALQFIKTHTNQPIGVPDVLEAVGKSRSYFMEQFKKETGETIGKYIVKAKLQEAKQLLAYSDRPLSEISNFFFFSSQSYFQNLFKKEFGVTPLEYRRKHHKE</sequence>
<dbReference type="SUPFAM" id="SSF46689">
    <property type="entry name" value="Homeodomain-like"/>
    <property type="match status" value="2"/>
</dbReference>
<dbReference type="EMBL" id="DXBB01000059">
    <property type="protein sequence ID" value="HIZ72711.1"/>
    <property type="molecule type" value="Genomic_DNA"/>
</dbReference>
<dbReference type="GO" id="GO:0043565">
    <property type="term" value="F:sequence-specific DNA binding"/>
    <property type="evidence" value="ECO:0007669"/>
    <property type="project" value="InterPro"/>
</dbReference>
<dbReference type="InterPro" id="IPR009057">
    <property type="entry name" value="Homeodomain-like_sf"/>
</dbReference>
<comment type="caution">
    <text evidence="5">The sequence shown here is derived from an EMBL/GenBank/DDBJ whole genome shotgun (WGS) entry which is preliminary data.</text>
</comment>
<evidence type="ECO:0000256" key="1">
    <source>
        <dbReference type="ARBA" id="ARBA00023015"/>
    </source>
</evidence>
<dbReference type="Pfam" id="PF12833">
    <property type="entry name" value="HTH_18"/>
    <property type="match status" value="1"/>
</dbReference>
<evidence type="ECO:0000256" key="3">
    <source>
        <dbReference type="ARBA" id="ARBA00023163"/>
    </source>
</evidence>
<accession>A0A9D2JZ75</accession>
<keyword evidence="1" id="KW-0805">Transcription regulation</keyword>
<dbReference type="InterPro" id="IPR018060">
    <property type="entry name" value="HTH_AraC"/>
</dbReference>
<dbReference type="Proteomes" id="UP000824102">
    <property type="component" value="Unassembled WGS sequence"/>
</dbReference>
<evidence type="ECO:0000313" key="5">
    <source>
        <dbReference type="EMBL" id="HIZ72711.1"/>
    </source>
</evidence>
<proteinExistence type="predicted"/>
<dbReference type="InterPro" id="IPR020449">
    <property type="entry name" value="Tscrpt_reg_AraC-type_HTH"/>
</dbReference>
<organism evidence="5 6">
    <name type="scientific">Candidatus Gallimonas intestinavium</name>
    <dbReference type="NCBI Taxonomy" id="2838603"/>
    <lineage>
        <taxon>Bacteria</taxon>
        <taxon>Bacillati</taxon>
        <taxon>Bacillota</taxon>
        <taxon>Clostridia</taxon>
        <taxon>Candidatus Gallimonas</taxon>
    </lineage>
</organism>
<reference evidence="5" key="2">
    <citation type="submission" date="2021-04" db="EMBL/GenBank/DDBJ databases">
        <authorList>
            <person name="Gilroy R."/>
        </authorList>
    </citation>
    <scope>NUCLEOTIDE SEQUENCE</scope>
    <source>
        <strain evidence="5">ChiW7-2402</strain>
    </source>
</reference>
<evidence type="ECO:0000259" key="4">
    <source>
        <dbReference type="PROSITE" id="PS01124"/>
    </source>
</evidence>
<dbReference type="PRINTS" id="PR00032">
    <property type="entry name" value="HTHARAC"/>
</dbReference>